<accession>A0AAJ4A2J0</accession>
<dbReference type="NCBIfam" id="TIGR02532">
    <property type="entry name" value="IV_pilin_GFxxxE"/>
    <property type="match status" value="1"/>
</dbReference>
<gene>
    <name evidence="2" type="ORF">FJR47_01685</name>
</gene>
<dbReference type="Proteomes" id="UP000326061">
    <property type="component" value="Chromosome"/>
</dbReference>
<name>A0AAJ4A2J0_9BACT</name>
<evidence type="ECO:0000313" key="2">
    <source>
        <dbReference type="EMBL" id="QFR42693.1"/>
    </source>
</evidence>
<evidence type="ECO:0000256" key="1">
    <source>
        <dbReference type="SAM" id="Phobius"/>
    </source>
</evidence>
<dbReference type="InterPro" id="IPR012902">
    <property type="entry name" value="N_methyl_site"/>
</dbReference>
<keyword evidence="3" id="KW-1185">Reference proteome</keyword>
<evidence type="ECO:0000313" key="3">
    <source>
        <dbReference type="Proteomes" id="UP000326061"/>
    </source>
</evidence>
<proteinExistence type="predicted"/>
<keyword evidence="1" id="KW-0472">Membrane</keyword>
<dbReference type="AlphaFoldDB" id="A0AAJ4A2J0"/>
<dbReference type="EMBL" id="CP041166">
    <property type="protein sequence ID" value="QFR42693.1"/>
    <property type="molecule type" value="Genomic_DNA"/>
</dbReference>
<protein>
    <submittedName>
        <fullName evidence="2">Type II secretion system protein</fullName>
    </submittedName>
</protein>
<reference evidence="3" key="1">
    <citation type="submission" date="2019-06" db="EMBL/GenBank/DDBJ databases">
        <title>Sulfurimonas gotlandica sp. nov., a chemoautotrophic and psychrotolerant epsilonproteobacterium isolated from a pelagic redoxcline, and an emended description of the genus Sulfurimonas.</title>
        <authorList>
            <person name="Wang S."/>
            <person name="Jiang L."/>
            <person name="Shao Z."/>
        </authorList>
    </citation>
    <scope>NUCLEOTIDE SEQUENCE [LARGE SCALE GENOMIC DNA]</scope>
    <source>
        <strain evidence="3">1-1N</strain>
    </source>
</reference>
<sequence>MRRGAFTLLELIFVIVIMGILAKYGVELLSQAYKSFIFSSINNRLQSQTAAAVETIGSRLQYRIKDSVIARKSATDFEALAYSPYEENATILEWVGTDIEGFRGNTPNAGGNFLPHWSGIIDLKDPNTNATNLVSPGTDTGALNTLIGVLSHGSGTTINDAALYFVGSDSDIKTGYGWDGVALTDHNTSVMHPINNGGSVNEFVSGITGDDFRDVNVYEYYQLAWTAYAVVHTPDDGNLTLYYDYQPWQGDKYSDANTKKAVIMENVDTFRFKAVGSIVKIQVCVNSELVEDYSLCKEKTIF</sequence>
<feature type="transmembrane region" description="Helical" evidence="1">
    <location>
        <begin position="6"/>
        <end position="26"/>
    </location>
</feature>
<dbReference type="InterPro" id="IPR045584">
    <property type="entry name" value="Pilin-like"/>
</dbReference>
<dbReference type="RefSeq" id="WP_152298759.1">
    <property type="nucleotide sequence ID" value="NZ_CP041166.1"/>
</dbReference>
<organism evidence="2 3">
    <name type="scientific">Sulfurimonas xiamenensis</name>
    <dbReference type="NCBI Taxonomy" id="2590021"/>
    <lineage>
        <taxon>Bacteria</taxon>
        <taxon>Pseudomonadati</taxon>
        <taxon>Campylobacterota</taxon>
        <taxon>Epsilonproteobacteria</taxon>
        <taxon>Campylobacterales</taxon>
        <taxon>Sulfurimonadaceae</taxon>
        <taxon>Sulfurimonas</taxon>
    </lineage>
</organism>
<dbReference type="KEGG" id="suln:FJR47_01685"/>
<keyword evidence="1" id="KW-0812">Transmembrane</keyword>
<keyword evidence="1" id="KW-1133">Transmembrane helix</keyword>
<dbReference type="SUPFAM" id="SSF54523">
    <property type="entry name" value="Pili subunits"/>
    <property type="match status" value="1"/>
</dbReference>